<gene>
    <name evidence="17" type="ORF">SmJEL517_g05052</name>
</gene>
<evidence type="ECO:0000256" key="1">
    <source>
        <dbReference type="ARBA" id="ARBA00001913"/>
    </source>
</evidence>
<keyword evidence="18" id="KW-1185">Reference proteome</keyword>
<dbReference type="AlphaFoldDB" id="A0A507BX23"/>
<evidence type="ECO:0000256" key="14">
    <source>
        <dbReference type="ARBA" id="ARBA00026104"/>
    </source>
</evidence>
<comment type="catalytic activity">
    <reaction evidence="13">
        <text>a 1,2-diacyl-sn-glycerol + H2O = a 2-acylglycerol + a fatty acid + H(+)</text>
        <dbReference type="Rhea" id="RHEA:33275"/>
        <dbReference type="ChEBI" id="CHEBI:15377"/>
        <dbReference type="ChEBI" id="CHEBI:15378"/>
        <dbReference type="ChEBI" id="CHEBI:17389"/>
        <dbReference type="ChEBI" id="CHEBI:17815"/>
        <dbReference type="ChEBI" id="CHEBI:28868"/>
        <dbReference type="EC" id="3.1.1.116"/>
    </reaction>
    <physiologicalReaction direction="left-to-right" evidence="13">
        <dbReference type="Rhea" id="RHEA:33276"/>
    </physiologicalReaction>
</comment>
<sequence>MTETMDVDDPEPQVATEVVRPVLSARRPPEDEITPPDQSNHVISNIVMGVSTLVNVASTATTIGFEIAKWSTRFGLMASRTVVNGIGEITGLTPISTIVSGSLDVAEFFAIAGITTGQTVTSVSLRAASDSLSTIDTLFGSGETGKAVAEFARLVKREMGRDDGMGTPINDLNIFEILKSLTTWVSLQYLTRQVWEETAISGCKQIFASPIIEELMDEDEEYQDAADTHDNANANGNSDRNLPNNDDVVLVASEGDVSQGIVGDIKDAGSEPKSSWTIPTENNSFNLQLLLKDIKRASRYSIGTYGTTIVNFLVDGVLPVPSIPWESWLRNEQTTQSWLRNEQISNQIHRNHDTLATLADVPVASIISSSYDNRHAVNSGRYHPTFYVIVDHPHKQVVLALRGTLSIHDLMVDLTCDFETVKLPAGQEARVHGGMWKAAKALSQPRTRVYESIKKALQELPGYSLLITGHSLGASLGALLTMQWGDANTGTIHELSGLPVGRTIQCFAFACPQVVDKATSKLLQSIILSVVIDDDIIPRLSLGSVRDLKNVVIWMHNNSDLTVGLTRRAIAIATSSHPEIQPSESQIDAGLRYEIENACLNNEKLYPAGRVLWLMTGRIYEVVDLEAVFGCLVFSSGSAGKHLPHVYERAISSL</sequence>
<evidence type="ECO:0000256" key="12">
    <source>
        <dbReference type="ARBA" id="ARBA00023136"/>
    </source>
</evidence>
<feature type="region of interest" description="Disordered" evidence="15">
    <location>
        <begin position="220"/>
        <end position="245"/>
    </location>
</feature>
<keyword evidence="3" id="KW-1003">Cell membrane</keyword>
<dbReference type="Gene3D" id="3.40.50.1820">
    <property type="entry name" value="alpha/beta hydrolase"/>
    <property type="match status" value="1"/>
</dbReference>
<dbReference type="CDD" id="cd00519">
    <property type="entry name" value="Lipase_3"/>
    <property type="match status" value="1"/>
</dbReference>
<organism evidence="17 18">
    <name type="scientific">Synchytrium microbalum</name>
    <dbReference type="NCBI Taxonomy" id="1806994"/>
    <lineage>
        <taxon>Eukaryota</taxon>
        <taxon>Fungi</taxon>
        <taxon>Fungi incertae sedis</taxon>
        <taxon>Chytridiomycota</taxon>
        <taxon>Chytridiomycota incertae sedis</taxon>
        <taxon>Chytridiomycetes</taxon>
        <taxon>Synchytriales</taxon>
        <taxon>Synchytriaceae</taxon>
        <taxon>Synchytrium</taxon>
    </lineage>
</organism>
<proteinExistence type="predicted"/>
<dbReference type="EC" id="3.1.1.116" evidence="14"/>
<dbReference type="Pfam" id="PF01764">
    <property type="entry name" value="Lipase_3"/>
    <property type="match status" value="1"/>
</dbReference>
<reference evidence="17 18" key="1">
    <citation type="journal article" date="2019" name="Sci. Rep.">
        <title>Comparative genomics of chytrid fungi reveal insights into the obligate biotrophic and pathogenic lifestyle of Synchytrium endobioticum.</title>
        <authorList>
            <person name="van de Vossenberg B.T.L.H."/>
            <person name="Warris S."/>
            <person name="Nguyen H.D.T."/>
            <person name="van Gent-Pelzer M.P.E."/>
            <person name="Joly D.L."/>
            <person name="van de Geest H.C."/>
            <person name="Bonants P.J.M."/>
            <person name="Smith D.S."/>
            <person name="Levesque C.A."/>
            <person name="van der Lee T.A.J."/>
        </authorList>
    </citation>
    <scope>NUCLEOTIDE SEQUENCE [LARGE SCALE GENOMIC DNA]</scope>
    <source>
        <strain evidence="17 18">JEL517</strain>
    </source>
</reference>
<keyword evidence="9" id="KW-0442">Lipid degradation</keyword>
<dbReference type="GO" id="GO:0046340">
    <property type="term" value="P:diacylglycerol catabolic process"/>
    <property type="evidence" value="ECO:0007669"/>
    <property type="project" value="TreeGrafter"/>
</dbReference>
<feature type="domain" description="Fungal lipase-type" evidence="16">
    <location>
        <begin position="398"/>
        <end position="541"/>
    </location>
</feature>
<keyword evidence="7" id="KW-0378">Hydrolase</keyword>
<dbReference type="OrthoDB" id="438440at2759"/>
<keyword evidence="12" id="KW-0472">Membrane</keyword>
<dbReference type="GO" id="GO:0046872">
    <property type="term" value="F:metal ion binding"/>
    <property type="evidence" value="ECO:0007669"/>
    <property type="project" value="UniProtKB-KW"/>
</dbReference>
<evidence type="ECO:0000256" key="2">
    <source>
        <dbReference type="ARBA" id="ARBA00004651"/>
    </source>
</evidence>
<dbReference type="SUPFAM" id="SSF53474">
    <property type="entry name" value="alpha/beta-Hydrolases"/>
    <property type="match status" value="1"/>
</dbReference>
<protein>
    <recommendedName>
        <fullName evidence="14">sn-1-specific diacylglycerol lipase</fullName>
        <ecNumber evidence="14">3.1.1.116</ecNumber>
    </recommendedName>
</protein>
<dbReference type="InterPro" id="IPR002921">
    <property type="entry name" value="Fungal_lipase-type"/>
</dbReference>
<evidence type="ECO:0000256" key="10">
    <source>
        <dbReference type="ARBA" id="ARBA00022989"/>
    </source>
</evidence>
<evidence type="ECO:0000256" key="4">
    <source>
        <dbReference type="ARBA" id="ARBA00022553"/>
    </source>
</evidence>
<keyword evidence="11" id="KW-0443">Lipid metabolism</keyword>
<comment type="caution">
    <text evidence="17">The sequence shown here is derived from an EMBL/GenBank/DDBJ whole genome shotgun (WGS) entry which is preliminary data.</text>
</comment>
<dbReference type="PANTHER" id="PTHR45792">
    <property type="entry name" value="DIACYLGLYCEROL LIPASE HOMOLOG-RELATED"/>
    <property type="match status" value="1"/>
</dbReference>
<keyword evidence="6" id="KW-0479">Metal-binding</keyword>
<dbReference type="InterPro" id="IPR052214">
    <property type="entry name" value="DAG_Lipase-Related"/>
</dbReference>
<name>A0A507BX23_9FUNG</name>
<comment type="subcellular location">
    <subcellularLocation>
        <location evidence="2">Cell membrane</location>
        <topology evidence="2">Multi-pass membrane protein</topology>
    </subcellularLocation>
</comment>
<comment type="cofactor">
    <cofactor evidence="1">
        <name>Ca(2+)</name>
        <dbReference type="ChEBI" id="CHEBI:29108"/>
    </cofactor>
</comment>
<evidence type="ECO:0000256" key="5">
    <source>
        <dbReference type="ARBA" id="ARBA00022692"/>
    </source>
</evidence>
<evidence type="ECO:0000256" key="11">
    <source>
        <dbReference type="ARBA" id="ARBA00023098"/>
    </source>
</evidence>
<evidence type="ECO:0000256" key="8">
    <source>
        <dbReference type="ARBA" id="ARBA00022837"/>
    </source>
</evidence>
<evidence type="ECO:0000313" key="17">
    <source>
        <dbReference type="EMBL" id="TPX31641.1"/>
    </source>
</evidence>
<dbReference type="GO" id="GO:0016298">
    <property type="term" value="F:lipase activity"/>
    <property type="evidence" value="ECO:0007669"/>
    <property type="project" value="TreeGrafter"/>
</dbReference>
<evidence type="ECO:0000256" key="6">
    <source>
        <dbReference type="ARBA" id="ARBA00022723"/>
    </source>
</evidence>
<dbReference type="RefSeq" id="XP_031023015.1">
    <property type="nucleotide sequence ID" value="XM_031170980.1"/>
</dbReference>
<keyword evidence="4" id="KW-0597">Phosphoprotein</keyword>
<evidence type="ECO:0000256" key="3">
    <source>
        <dbReference type="ARBA" id="ARBA00022475"/>
    </source>
</evidence>
<evidence type="ECO:0000259" key="16">
    <source>
        <dbReference type="Pfam" id="PF01764"/>
    </source>
</evidence>
<evidence type="ECO:0000256" key="13">
    <source>
        <dbReference type="ARBA" id="ARBA00024531"/>
    </source>
</evidence>
<evidence type="ECO:0000256" key="7">
    <source>
        <dbReference type="ARBA" id="ARBA00022801"/>
    </source>
</evidence>
<keyword evidence="8" id="KW-0106">Calcium</keyword>
<dbReference type="GO" id="GO:0019369">
    <property type="term" value="P:arachidonate metabolic process"/>
    <property type="evidence" value="ECO:0007669"/>
    <property type="project" value="TreeGrafter"/>
</dbReference>
<accession>A0A507BX23</accession>
<dbReference type="GeneID" id="42006277"/>
<keyword evidence="5" id="KW-0812">Transmembrane</keyword>
<evidence type="ECO:0000256" key="9">
    <source>
        <dbReference type="ARBA" id="ARBA00022963"/>
    </source>
</evidence>
<keyword evidence="10" id="KW-1133">Transmembrane helix</keyword>
<dbReference type="Proteomes" id="UP000319731">
    <property type="component" value="Unassembled WGS sequence"/>
</dbReference>
<dbReference type="GO" id="GO:0005886">
    <property type="term" value="C:plasma membrane"/>
    <property type="evidence" value="ECO:0007669"/>
    <property type="project" value="UniProtKB-SubCell"/>
</dbReference>
<dbReference type="PANTHER" id="PTHR45792:SF8">
    <property type="entry name" value="DIACYLGLYCEROL LIPASE-ALPHA"/>
    <property type="match status" value="1"/>
</dbReference>
<dbReference type="EMBL" id="QEAO01000041">
    <property type="protein sequence ID" value="TPX31641.1"/>
    <property type="molecule type" value="Genomic_DNA"/>
</dbReference>
<dbReference type="InterPro" id="IPR029058">
    <property type="entry name" value="AB_hydrolase_fold"/>
</dbReference>
<evidence type="ECO:0000256" key="15">
    <source>
        <dbReference type="SAM" id="MobiDB-lite"/>
    </source>
</evidence>
<evidence type="ECO:0000313" key="18">
    <source>
        <dbReference type="Proteomes" id="UP000319731"/>
    </source>
</evidence>